<dbReference type="Gene3D" id="1.10.150.450">
    <property type="match status" value="1"/>
</dbReference>
<dbReference type="Gene3D" id="3.40.50.1000">
    <property type="entry name" value="HAD superfamily/HAD-like"/>
    <property type="match status" value="1"/>
</dbReference>
<sequence length="330" mass="37412">MQPLFLLIDIDNTLYEYSETGFNDEMHDRIFSFAEKNLGISTAQAEQLSRKYFMNYGLSLYGYVKEYKVNPKEYSDYVHHCSYDKLKYNEPLVAMLQSMQYRPEGAVAGDEDSVTGGVDHLYYFTNANRSHARRVLDPQGLRPIFTRPRHAGSPIKEYHRLDDEAGFEDQVEWLGFSYEDQWRLTQPDFANKPMRRAYEAIYRAIEDQIAEETALLQDIGNAAGASASSPSAQLVHSRRTHLHPRNVVMVDDSLINLDAPLELGWSAVWYAHDNLTLPTDPAVNACAPLYAAAIASGRLEVIHHILELKSAVQRIREANMKASADGEKGC</sequence>
<proteinExistence type="predicted"/>
<dbReference type="Proteomes" id="UP000038009">
    <property type="component" value="Unassembled WGS sequence"/>
</dbReference>
<dbReference type="AlphaFoldDB" id="A0A0N1I684"/>
<dbReference type="OrthoDB" id="1065058at2759"/>
<accession>A0A0N1I684</accession>
<dbReference type="OMA" id="FVHQCSY"/>
<comment type="caution">
    <text evidence="1">The sequence shown here is derived from an EMBL/GenBank/DDBJ whole genome shotgun (WGS) entry which is preliminary data.</text>
</comment>
<reference evidence="1 2" key="1">
    <citation type="journal article" date="2015" name="PLoS Pathog.">
        <title>Leptomonas seymouri: Adaptations to the Dixenous Life Cycle Analyzed by Genome Sequencing, Transcriptome Profiling and Co-infection with Leishmania donovani.</title>
        <authorList>
            <person name="Kraeva N."/>
            <person name="Butenko A."/>
            <person name="Hlavacova J."/>
            <person name="Kostygov A."/>
            <person name="Myskova J."/>
            <person name="Grybchuk D."/>
            <person name="Lestinova T."/>
            <person name="Votypka J."/>
            <person name="Volf P."/>
            <person name="Opperdoes F."/>
            <person name="Flegontov P."/>
            <person name="Lukes J."/>
            <person name="Yurchenko V."/>
        </authorList>
    </citation>
    <scope>NUCLEOTIDE SEQUENCE [LARGE SCALE GENOMIC DNA]</scope>
    <source>
        <strain evidence="1 2">ATCC 30220</strain>
    </source>
</reference>
<dbReference type="PANTHER" id="PTHR12725:SF117">
    <property type="entry name" value="HALOACID DEHALOGENASE-LIKE HYDROLASE"/>
    <property type="match status" value="1"/>
</dbReference>
<dbReference type="VEuPathDB" id="TriTrypDB:Lsey_0046_0140"/>
<name>A0A0N1I684_LEPSE</name>
<dbReference type="PANTHER" id="PTHR12725">
    <property type="entry name" value="HALOACID DEHALOGENASE-LIKE HYDROLASE"/>
    <property type="match status" value="1"/>
</dbReference>
<dbReference type="InterPro" id="IPR036412">
    <property type="entry name" value="HAD-like_sf"/>
</dbReference>
<gene>
    <name evidence="1" type="ORF">ABL78_2311</name>
</gene>
<dbReference type="EMBL" id="LJSK01000046">
    <property type="protein sequence ID" value="KPI88578.1"/>
    <property type="molecule type" value="Genomic_DNA"/>
</dbReference>
<protein>
    <submittedName>
        <fullName evidence="1">Uncharacterized protein</fullName>
    </submittedName>
</protein>
<dbReference type="SUPFAM" id="SSF56784">
    <property type="entry name" value="HAD-like"/>
    <property type="match status" value="1"/>
</dbReference>
<keyword evidence="2" id="KW-1185">Reference proteome</keyword>
<organism evidence="1 2">
    <name type="scientific">Leptomonas seymouri</name>
    <dbReference type="NCBI Taxonomy" id="5684"/>
    <lineage>
        <taxon>Eukaryota</taxon>
        <taxon>Discoba</taxon>
        <taxon>Euglenozoa</taxon>
        <taxon>Kinetoplastea</taxon>
        <taxon>Metakinetoplastina</taxon>
        <taxon>Trypanosomatida</taxon>
        <taxon>Trypanosomatidae</taxon>
        <taxon>Leishmaniinae</taxon>
        <taxon>Leptomonas</taxon>
    </lineage>
</organism>
<evidence type="ECO:0000313" key="1">
    <source>
        <dbReference type="EMBL" id="KPI88578.1"/>
    </source>
</evidence>
<dbReference type="InterPro" id="IPR023214">
    <property type="entry name" value="HAD_sf"/>
</dbReference>
<evidence type="ECO:0000313" key="2">
    <source>
        <dbReference type="Proteomes" id="UP000038009"/>
    </source>
</evidence>